<evidence type="ECO:0000256" key="1">
    <source>
        <dbReference type="SAM" id="Phobius"/>
    </source>
</evidence>
<gene>
    <name evidence="2" type="ORF">SOASR030_25380</name>
</gene>
<reference evidence="2" key="1">
    <citation type="submission" date="2022-06" db="EMBL/GenBank/DDBJ databases">
        <title>Draft genome sequences of Leminorella grimontii str. JCM5902.</title>
        <authorList>
            <person name="Wakabayashi Y."/>
            <person name="Kojima K."/>
        </authorList>
    </citation>
    <scope>NUCLEOTIDE SEQUENCE</scope>
    <source>
        <strain evidence="2">JCM 5902</strain>
    </source>
</reference>
<evidence type="ECO:0000313" key="2">
    <source>
        <dbReference type="EMBL" id="GKX56426.1"/>
    </source>
</evidence>
<accession>A0AAV5N2U5</accession>
<organism evidence="2 3">
    <name type="scientific">Leminorella grimontii</name>
    <dbReference type="NCBI Taxonomy" id="82981"/>
    <lineage>
        <taxon>Bacteria</taxon>
        <taxon>Pseudomonadati</taxon>
        <taxon>Pseudomonadota</taxon>
        <taxon>Gammaproteobacteria</taxon>
        <taxon>Enterobacterales</taxon>
        <taxon>Budviciaceae</taxon>
        <taxon>Leminorella</taxon>
    </lineage>
</organism>
<proteinExistence type="predicted"/>
<feature type="transmembrane region" description="Helical" evidence="1">
    <location>
        <begin position="142"/>
        <end position="165"/>
    </location>
</feature>
<dbReference type="RefSeq" id="WP_027274914.1">
    <property type="nucleotide sequence ID" value="NZ_BRLH01000006.1"/>
</dbReference>
<keyword evidence="3" id="KW-1185">Reference proteome</keyword>
<protein>
    <submittedName>
        <fullName evidence="2">Uncharacterized protein</fullName>
    </submittedName>
</protein>
<dbReference type="AlphaFoldDB" id="A0AAV5N2U5"/>
<keyword evidence="1" id="KW-1133">Transmembrane helix</keyword>
<keyword evidence="1" id="KW-0812">Transmembrane</keyword>
<evidence type="ECO:0000313" key="3">
    <source>
        <dbReference type="Proteomes" id="UP001058124"/>
    </source>
</evidence>
<feature type="transmembrane region" description="Helical" evidence="1">
    <location>
        <begin position="105"/>
        <end position="122"/>
    </location>
</feature>
<sequence>MDEMTVLEKAHREYADLLALPPLEDVRAAIKRAYEDGRGSASFFFAHLPEFIEPKFVKKMFYKSDFIWPMIFGFAFAILSIFNLFSGKGGLHLISIGRFSGDAVFLFILSMALLTSSFPCFVDSFNANMLERRFHKSYFRRLVEFLACFLLISSIVTCGALFMGLTRVAL</sequence>
<feature type="transmembrane region" description="Helical" evidence="1">
    <location>
        <begin position="66"/>
        <end position="85"/>
    </location>
</feature>
<keyword evidence="1" id="KW-0472">Membrane</keyword>
<name>A0AAV5N2U5_9GAMM</name>
<dbReference type="EMBL" id="BRLH01000006">
    <property type="protein sequence ID" value="GKX56426.1"/>
    <property type="molecule type" value="Genomic_DNA"/>
</dbReference>
<dbReference type="Proteomes" id="UP001058124">
    <property type="component" value="Unassembled WGS sequence"/>
</dbReference>
<comment type="caution">
    <text evidence="2">The sequence shown here is derived from an EMBL/GenBank/DDBJ whole genome shotgun (WGS) entry which is preliminary data.</text>
</comment>